<dbReference type="GO" id="GO:0016491">
    <property type="term" value="F:oxidoreductase activity"/>
    <property type="evidence" value="ECO:0007669"/>
    <property type="project" value="InterPro"/>
</dbReference>
<evidence type="ECO:0000313" key="3">
    <source>
        <dbReference type="Proteomes" id="UP000751190"/>
    </source>
</evidence>
<dbReference type="InterPro" id="IPR018713">
    <property type="entry name" value="MPAB/Lcp_cat_dom"/>
</dbReference>
<dbReference type="PANTHER" id="PTHR37539:SF1">
    <property type="entry name" value="ER-BOUND OXYGENASE MPAB_MPAB'_RUBBER OXYGENASE CATALYTIC DOMAIN-CONTAINING PROTEIN"/>
    <property type="match status" value="1"/>
</dbReference>
<dbReference type="OrthoDB" id="6361347at2759"/>
<sequence length="418" mass="45874">MEFLRRGGWRGATTDHDWSSARRALHAAAALRPRSKSPFACTDEHISPDALRAARSTADPLFDDALDADRIDDTCDAVASCAGGASYAPPVLAALVAALAHPPAWVDWDQVRVGQDVFARYLPACTATLYHLSLVGGFSAERIARVVASTGYLNGNGRDVLARILETATFLAHVTEPGGLRPHRPGWTAALRVRLLHCRVRRRLRRSCAWDARAWDEPINAAQLAVTQLAFSAMVLSGVQLLAGAPLPQAQQDGYLHLWRYIGWLLGIPDEHNACVSARTAQAHLESHLSYLIEPGPIGMGVAHAVLALRLPSGEPEARFAQRVHVCRAFIGDDLADSLRLPRPRRARDIFLGRIELRLLSAYSQLCTLPVLGQVLLRVHRWGLRLLAARSTRFGFPLRREPLIEHMARASECPFIAG</sequence>
<gene>
    <name evidence="2" type="ORF">KFE25_007197</name>
</gene>
<reference evidence="2" key="1">
    <citation type="submission" date="2021-05" db="EMBL/GenBank/DDBJ databases">
        <title>The genome of the haptophyte Pavlova lutheri (Diacronema luteri, Pavlovales) - a model for lipid biosynthesis in eukaryotic algae.</title>
        <authorList>
            <person name="Hulatt C.J."/>
            <person name="Posewitz M.C."/>
        </authorList>
    </citation>
    <scope>NUCLEOTIDE SEQUENCE</scope>
    <source>
        <strain evidence="2">NIVA-4/92</strain>
    </source>
</reference>
<proteinExistence type="predicted"/>
<protein>
    <recommendedName>
        <fullName evidence="1">ER-bound oxygenase mpaB/mpaB'/Rubber oxygenase catalytic domain-containing protein</fullName>
    </recommendedName>
</protein>
<dbReference type="Proteomes" id="UP000751190">
    <property type="component" value="Unassembled WGS sequence"/>
</dbReference>
<evidence type="ECO:0000313" key="2">
    <source>
        <dbReference type="EMBL" id="KAG8468145.1"/>
    </source>
</evidence>
<feature type="domain" description="ER-bound oxygenase mpaB/mpaB'/Rubber oxygenase catalytic" evidence="1">
    <location>
        <begin position="145"/>
        <end position="348"/>
    </location>
</feature>
<evidence type="ECO:0000259" key="1">
    <source>
        <dbReference type="Pfam" id="PF09995"/>
    </source>
</evidence>
<dbReference type="AlphaFoldDB" id="A0A8J5XZ32"/>
<organism evidence="2 3">
    <name type="scientific">Diacronema lutheri</name>
    <name type="common">Unicellular marine alga</name>
    <name type="synonym">Monochrysis lutheri</name>
    <dbReference type="NCBI Taxonomy" id="2081491"/>
    <lineage>
        <taxon>Eukaryota</taxon>
        <taxon>Haptista</taxon>
        <taxon>Haptophyta</taxon>
        <taxon>Pavlovophyceae</taxon>
        <taxon>Pavlovales</taxon>
        <taxon>Pavlovaceae</taxon>
        <taxon>Diacronema</taxon>
    </lineage>
</organism>
<keyword evidence="3" id="KW-1185">Reference proteome</keyword>
<comment type="caution">
    <text evidence="2">The sequence shown here is derived from an EMBL/GenBank/DDBJ whole genome shotgun (WGS) entry which is preliminary data.</text>
</comment>
<dbReference type="InterPro" id="IPR037473">
    <property type="entry name" value="Lcp-like"/>
</dbReference>
<dbReference type="Pfam" id="PF09995">
    <property type="entry name" value="MPAB_Lcp_cat"/>
    <property type="match status" value="1"/>
</dbReference>
<accession>A0A8J5XZ32</accession>
<dbReference type="EMBL" id="JAGTXO010000005">
    <property type="protein sequence ID" value="KAG8468145.1"/>
    <property type="molecule type" value="Genomic_DNA"/>
</dbReference>
<dbReference type="PANTHER" id="PTHR37539">
    <property type="entry name" value="SECRETED PROTEIN-RELATED"/>
    <property type="match status" value="1"/>
</dbReference>
<name>A0A8J5XZ32_DIALT</name>